<proteinExistence type="inferred from homology"/>
<feature type="domain" description="Protein kinase" evidence="12">
    <location>
        <begin position="15"/>
        <end position="335"/>
    </location>
</feature>
<dbReference type="PROSITE" id="PS50002">
    <property type="entry name" value="SH3"/>
    <property type="match status" value="1"/>
</dbReference>
<keyword evidence="5 9" id="KW-0067">ATP-binding</keyword>
<dbReference type="SMART" id="SM00220">
    <property type="entry name" value="S_TKc"/>
    <property type="match status" value="1"/>
</dbReference>
<dbReference type="Gene3D" id="2.130.10.30">
    <property type="entry name" value="Regulator of chromosome condensation 1/beta-lactamase-inhibitor protein II"/>
    <property type="match status" value="1"/>
</dbReference>
<keyword evidence="2" id="KW-0808">Transferase</keyword>
<evidence type="ECO:0000313" key="14">
    <source>
        <dbReference type="Proteomes" id="UP000759131"/>
    </source>
</evidence>
<dbReference type="GO" id="GO:0005524">
    <property type="term" value="F:ATP binding"/>
    <property type="evidence" value="ECO:0007669"/>
    <property type="project" value="UniProtKB-UniRule"/>
</dbReference>
<dbReference type="EMBL" id="CAJPIZ010004547">
    <property type="protein sequence ID" value="CAG2107658.1"/>
    <property type="molecule type" value="Genomic_DNA"/>
</dbReference>
<dbReference type="PANTHER" id="PTHR11042">
    <property type="entry name" value="EUKARYOTIC TRANSLATION INITIATION FACTOR 2-ALPHA KINASE EIF2-ALPHA KINASE -RELATED"/>
    <property type="match status" value="1"/>
</dbReference>
<dbReference type="PROSITE" id="PS50012">
    <property type="entry name" value="RCC1_3"/>
    <property type="match status" value="2"/>
</dbReference>
<dbReference type="SUPFAM" id="SSF50044">
    <property type="entry name" value="SH3-domain"/>
    <property type="match status" value="1"/>
</dbReference>
<dbReference type="InterPro" id="IPR011009">
    <property type="entry name" value="Kinase-like_dom_sf"/>
</dbReference>
<keyword evidence="4" id="KW-0418">Kinase</keyword>
<accession>A0A7R9Q030</accession>
<evidence type="ECO:0000256" key="6">
    <source>
        <dbReference type="ARBA" id="ARBA00037982"/>
    </source>
</evidence>
<feature type="repeat" description="RCC1" evidence="8">
    <location>
        <begin position="558"/>
        <end position="609"/>
    </location>
</feature>
<dbReference type="Proteomes" id="UP000759131">
    <property type="component" value="Unassembled WGS sequence"/>
</dbReference>
<dbReference type="InterPro" id="IPR017441">
    <property type="entry name" value="Protein_kinase_ATP_BS"/>
</dbReference>
<dbReference type="InterPro" id="IPR036028">
    <property type="entry name" value="SH3-like_dom_sf"/>
</dbReference>
<dbReference type="Pfam" id="PF00018">
    <property type="entry name" value="SH3_1"/>
    <property type="match status" value="1"/>
</dbReference>
<dbReference type="PROSITE" id="PS50011">
    <property type="entry name" value="PROTEIN_KINASE_DOM"/>
    <property type="match status" value="1"/>
</dbReference>
<gene>
    <name evidence="13" type="ORF">OSB1V03_LOCUS7658</name>
</gene>
<feature type="repeat" description="RCC1" evidence="8">
    <location>
        <begin position="506"/>
        <end position="557"/>
    </location>
</feature>
<dbReference type="Gene3D" id="3.30.200.20">
    <property type="entry name" value="Phosphorylase Kinase, domain 1"/>
    <property type="match status" value="1"/>
</dbReference>
<dbReference type="GO" id="GO:0005634">
    <property type="term" value="C:nucleus"/>
    <property type="evidence" value="ECO:0007669"/>
    <property type="project" value="TreeGrafter"/>
</dbReference>
<protein>
    <submittedName>
        <fullName evidence="13">Uncharacterized protein</fullName>
    </submittedName>
</protein>
<dbReference type="Gene3D" id="2.30.30.40">
    <property type="entry name" value="SH3 Domains"/>
    <property type="match status" value="1"/>
</dbReference>
<evidence type="ECO:0000256" key="4">
    <source>
        <dbReference type="ARBA" id="ARBA00022777"/>
    </source>
</evidence>
<dbReference type="OrthoDB" id="5370059at2759"/>
<evidence type="ECO:0000256" key="1">
    <source>
        <dbReference type="ARBA" id="ARBA00022443"/>
    </source>
</evidence>
<keyword evidence="1 7" id="KW-0728">SH3 domain</keyword>
<dbReference type="InterPro" id="IPR001452">
    <property type="entry name" value="SH3_domain"/>
</dbReference>
<evidence type="ECO:0000256" key="8">
    <source>
        <dbReference type="PROSITE-ProRule" id="PRU00235"/>
    </source>
</evidence>
<dbReference type="Pfam" id="PF13540">
    <property type="entry name" value="RCC1_2"/>
    <property type="match status" value="1"/>
</dbReference>
<dbReference type="SMART" id="SM00326">
    <property type="entry name" value="SH3"/>
    <property type="match status" value="1"/>
</dbReference>
<dbReference type="EMBL" id="OC859122">
    <property type="protein sequence ID" value="CAD7627228.1"/>
    <property type="molecule type" value="Genomic_DNA"/>
</dbReference>
<dbReference type="InterPro" id="IPR008271">
    <property type="entry name" value="Ser/Thr_kinase_AS"/>
</dbReference>
<feature type="domain" description="SH3" evidence="11">
    <location>
        <begin position="386"/>
        <end position="445"/>
    </location>
</feature>
<evidence type="ECO:0000259" key="12">
    <source>
        <dbReference type="PROSITE" id="PS50011"/>
    </source>
</evidence>
<organism evidence="13">
    <name type="scientific">Medioppia subpectinata</name>
    <dbReference type="NCBI Taxonomy" id="1979941"/>
    <lineage>
        <taxon>Eukaryota</taxon>
        <taxon>Metazoa</taxon>
        <taxon>Ecdysozoa</taxon>
        <taxon>Arthropoda</taxon>
        <taxon>Chelicerata</taxon>
        <taxon>Arachnida</taxon>
        <taxon>Acari</taxon>
        <taxon>Acariformes</taxon>
        <taxon>Sarcoptiformes</taxon>
        <taxon>Oribatida</taxon>
        <taxon>Brachypylina</taxon>
        <taxon>Oppioidea</taxon>
        <taxon>Oppiidae</taxon>
        <taxon>Medioppia</taxon>
    </lineage>
</organism>
<dbReference type="AlphaFoldDB" id="A0A7R9Q030"/>
<keyword evidence="3 9" id="KW-0547">Nucleotide-binding</keyword>
<dbReference type="SUPFAM" id="SSF50985">
    <property type="entry name" value="RCC1/BLIP-II"/>
    <property type="match status" value="1"/>
</dbReference>
<keyword evidence="14" id="KW-1185">Reference proteome</keyword>
<feature type="binding site" evidence="9">
    <location>
        <position position="44"/>
    </location>
    <ligand>
        <name>ATP</name>
        <dbReference type="ChEBI" id="CHEBI:30616"/>
    </ligand>
</feature>
<evidence type="ECO:0000313" key="13">
    <source>
        <dbReference type="EMBL" id="CAD7627228.1"/>
    </source>
</evidence>
<feature type="region of interest" description="Disordered" evidence="10">
    <location>
        <begin position="312"/>
        <end position="337"/>
    </location>
</feature>
<dbReference type="InterPro" id="IPR000408">
    <property type="entry name" value="Reg_chr_condens"/>
</dbReference>
<evidence type="ECO:0000256" key="2">
    <source>
        <dbReference type="ARBA" id="ARBA00022679"/>
    </source>
</evidence>
<dbReference type="InterPro" id="IPR050339">
    <property type="entry name" value="CC_SR_Kinase"/>
</dbReference>
<feature type="compositionally biased region" description="Polar residues" evidence="10">
    <location>
        <begin position="271"/>
        <end position="281"/>
    </location>
</feature>
<evidence type="ECO:0000256" key="10">
    <source>
        <dbReference type="SAM" id="MobiDB-lite"/>
    </source>
</evidence>
<feature type="region of interest" description="Disordered" evidence="10">
    <location>
        <begin position="264"/>
        <end position="291"/>
    </location>
</feature>
<name>A0A7R9Q030_9ACAR</name>
<comment type="similarity">
    <text evidence="6">Belongs to the protein kinase superfamily. Ser/Thr protein kinase family. GCN2 subfamily.</text>
</comment>
<feature type="region of interest" description="Disordered" evidence="10">
    <location>
        <begin position="223"/>
        <end position="249"/>
    </location>
</feature>
<dbReference type="Gene3D" id="1.10.510.10">
    <property type="entry name" value="Transferase(Phosphotransferase) domain 1"/>
    <property type="match status" value="1"/>
</dbReference>
<dbReference type="Pfam" id="PF00415">
    <property type="entry name" value="RCC1"/>
    <property type="match status" value="1"/>
</dbReference>
<dbReference type="PROSITE" id="PS00108">
    <property type="entry name" value="PROTEIN_KINASE_ST"/>
    <property type="match status" value="1"/>
</dbReference>
<evidence type="ECO:0000259" key="11">
    <source>
        <dbReference type="PROSITE" id="PS50002"/>
    </source>
</evidence>
<dbReference type="Pfam" id="PF00069">
    <property type="entry name" value="Pkinase"/>
    <property type="match status" value="1"/>
</dbReference>
<dbReference type="GO" id="GO:0005737">
    <property type="term" value="C:cytoplasm"/>
    <property type="evidence" value="ECO:0007669"/>
    <property type="project" value="TreeGrafter"/>
</dbReference>
<dbReference type="GO" id="GO:0004672">
    <property type="term" value="F:protein kinase activity"/>
    <property type="evidence" value="ECO:0007669"/>
    <property type="project" value="InterPro"/>
</dbReference>
<feature type="region of interest" description="Disordered" evidence="10">
    <location>
        <begin position="358"/>
        <end position="385"/>
    </location>
</feature>
<evidence type="ECO:0000256" key="5">
    <source>
        <dbReference type="ARBA" id="ARBA00022840"/>
    </source>
</evidence>
<evidence type="ECO:0000256" key="3">
    <source>
        <dbReference type="ARBA" id="ARBA00022741"/>
    </source>
</evidence>
<reference evidence="13" key="1">
    <citation type="submission" date="2020-11" db="EMBL/GenBank/DDBJ databases">
        <authorList>
            <person name="Tran Van P."/>
        </authorList>
    </citation>
    <scope>NUCLEOTIDE SEQUENCE</scope>
</reference>
<evidence type="ECO:0000256" key="7">
    <source>
        <dbReference type="PROSITE-ProRule" id="PRU00192"/>
    </source>
</evidence>
<dbReference type="PROSITE" id="PS00107">
    <property type="entry name" value="PROTEIN_KINASE_ATP"/>
    <property type="match status" value="1"/>
</dbReference>
<evidence type="ECO:0000256" key="9">
    <source>
        <dbReference type="PROSITE-ProRule" id="PRU10141"/>
    </source>
</evidence>
<dbReference type="SUPFAM" id="SSF56112">
    <property type="entry name" value="Protein kinase-like (PK-like)"/>
    <property type="match status" value="1"/>
</dbReference>
<sequence length="671" mass="75864">MVVSNQKSNFFDDNFLKLSHIGRGGFGEVYHVRHMIEGEEYAVKIVKFLDIYSDHKRQEILKEVQNLVKLRSDFVVNYRNSWREDNHLFIQMDYYKQNLQTIIDNKHIVFGRQSGEPMKIFEYFISCEIIKELLESVKYLHELCPPVIHRDLKPANVLISQNTTRFIKLCDLGLATSHDMTSMSHTSNVGTAQYMAPEIFQPRYTIKVDIYSLAFEILPRNEGTEGKGSVGEKGNKSQYRHKREERNQSNVSIGVTLGHKSRDIESDRTDQLSTRVMSSSAAGGDKPTVSIGNASKLRAKFESMAQNEEMVVKRKAEEERDRRLEREKHEMKATTAAEKERQQKIMTFQKGQQVVTKAAVNPESDAETQRPDLWKTAATSDNSGSPTGLTATALYAYKAADLDEISFNPEELITDIEMIDEGWCRGRCGGEVGLFPINCVQMNQMSESEITDKNNDIEIASIGGNSIAIDPKYKSIDNKVNINCMKLFHVFDDKNGFNVLFVTNDDMVYGMGSNKWGSLGLGHNRDINTPHVIQELCQQNVQKFICGYDFVLSINKNNCIHGWGRNSMAQLARSPIENYLKPVVISLPNNPVICDINCGYYHTLVVTGDECVYGCGDNSEGQMGCGEQHSNTMGLNIKYVAFIVLRYHRLPSQLMAESSVGVEIPAIWDTI</sequence>
<dbReference type="InterPro" id="IPR000719">
    <property type="entry name" value="Prot_kinase_dom"/>
</dbReference>
<dbReference type="InterPro" id="IPR009091">
    <property type="entry name" value="RCC1/BLIP-II"/>
</dbReference>